<comment type="caution">
    <text evidence="6">The sequence shown here is derived from an EMBL/GenBank/DDBJ whole genome shotgun (WGS) entry which is preliminary data.</text>
</comment>
<evidence type="ECO:0000256" key="2">
    <source>
        <dbReference type="ARBA" id="ARBA00022723"/>
    </source>
</evidence>
<evidence type="ECO:0000313" key="6">
    <source>
        <dbReference type="EMBL" id="OGY68708.1"/>
    </source>
</evidence>
<comment type="similarity">
    <text evidence="1">Belongs to the cytidine and deoxycytidylate deaminase family.</text>
</comment>
<feature type="domain" description="CMP/dCMP-type deaminase" evidence="5">
    <location>
        <begin position="120"/>
        <end position="262"/>
    </location>
</feature>
<dbReference type="PROSITE" id="PS00903">
    <property type="entry name" value="CYT_DCMP_DEAMINASES_1"/>
    <property type="match status" value="1"/>
</dbReference>
<organism evidence="6 7">
    <name type="scientific">Candidatus Harrisonbacteria bacterium RIFOXYD1_FULL_40_9</name>
    <dbReference type="NCBI Taxonomy" id="1798412"/>
    <lineage>
        <taxon>Bacteria</taxon>
        <taxon>Candidatus Harrisoniibacteriota</taxon>
    </lineage>
</organism>
<dbReference type="SUPFAM" id="SSF53927">
    <property type="entry name" value="Cytidine deaminase-like"/>
    <property type="match status" value="1"/>
</dbReference>
<reference evidence="6 7" key="1">
    <citation type="journal article" date="2016" name="Nat. Commun.">
        <title>Thousands of microbial genomes shed light on interconnected biogeochemical processes in an aquifer system.</title>
        <authorList>
            <person name="Anantharaman K."/>
            <person name="Brown C.T."/>
            <person name="Hug L.A."/>
            <person name="Sharon I."/>
            <person name="Castelle C.J."/>
            <person name="Probst A.J."/>
            <person name="Thomas B.C."/>
            <person name="Singh A."/>
            <person name="Wilkins M.J."/>
            <person name="Karaoz U."/>
            <person name="Brodie E.L."/>
            <person name="Williams K.H."/>
            <person name="Hubbard S.S."/>
            <person name="Banfield J.F."/>
        </authorList>
    </citation>
    <scope>NUCLEOTIDE SEQUENCE [LARGE SCALE GENOMIC DNA]</scope>
</reference>
<evidence type="ECO:0000259" key="5">
    <source>
        <dbReference type="PROSITE" id="PS51747"/>
    </source>
</evidence>
<dbReference type="PANTHER" id="PTHR11086:SF18">
    <property type="entry name" value="DEOXYCYTIDYLATE DEAMINASE"/>
    <property type="match status" value="1"/>
</dbReference>
<dbReference type="PANTHER" id="PTHR11086">
    <property type="entry name" value="DEOXYCYTIDYLATE DEAMINASE-RELATED"/>
    <property type="match status" value="1"/>
</dbReference>
<sequence>MPVIHAGYMKLLDECIREVSEIFLVGRNLVNRCTGFKKEIRAIDPGKIRTMIESFVWPIPVRILSRKGIRALRGREMILPRDTLSRKLVEMYLCHENVEFRDVFLRWDQDSVLSNNSIHYDKETSEEVHVERMKRALERGKESSDWWRQIGAMIVKDERVLLEGHNHHVPNENTPYIFGDPRDVIEAGRLSEMCSAIHAEQALIALAASLGVTLLDSSIYVTTFPCPLCAKLIAYAGICECYYMEGHSSLDGETVLKSFGVDIIHVKMPIYTVSVDE</sequence>
<dbReference type="InterPro" id="IPR002125">
    <property type="entry name" value="CMP_dCMP_dom"/>
</dbReference>
<evidence type="ECO:0000256" key="4">
    <source>
        <dbReference type="ARBA" id="ARBA00022833"/>
    </source>
</evidence>
<dbReference type="GO" id="GO:0005737">
    <property type="term" value="C:cytoplasm"/>
    <property type="evidence" value="ECO:0007669"/>
    <property type="project" value="TreeGrafter"/>
</dbReference>
<dbReference type="Gene3D" id="3.40.140.10">
    <property type="entry name" value="Cytidine Deaminase, domain 2"/>
    <property type="match status" value="1"/>
</dbReference>
<evidence type="ECO:0000256" key="3">
    <source>
        <dbReference type="ARBA" id="ARBA00022801"/>
    </source>
</evidence>
<dbReference type="InterPro" id="IPR016193">
    <property type="entry name" value="Cytidine_deaminase-like"/>
</dbReference>
<protein>
    <recommendedName>
        <fullName evidence="5">CMP/dCMP-type deaminase domain-containing protein</fullName>
    </recommendedName>
</protein>
<evidence type="ECO:0000313" key="7">
    <source>
        <dbReference type="Proteomes" id="UP000176611"/>
    </source>
</evidence>
<proteinExistence type="inferred from homology"/>
<keyword evidence="2" id="KW-0479">Metal-binding</keyword>
<dbReference type="AlphaFoldDB" id="A0A1G1ZVF1"/>
<keyword evidence="3" id="KW-0378">Hydrolase</keyword>
<evidence type="ECO:0000256" key="1">
    <source>
        <dbReference type="ARBA" id="ARBA00006576"/>
    </source>
</evidence>
<dbReference type="InterPro" id="IPR016192">
    <property type="entry name" value="APOBEC/CMP_deaminase_Zn-bd"/>
</dbReference>
<dbReference type="GO" id="GO:0004132">
    <property type="term" value="F:dCMP deaminase activity"/>
    <property type="evidence" value="ECO:0007669"/>
    <property type="project" value="TreeGrafter"/>
</dbReference>
<accession>A0A1G1ZVF1</accession>
<dbReference type="Pfam" id="PF00383">
    <property type="entry name" value="dCMP_cyt_deam_1"/>
    <property type="match status" value="1"/>
</dbReference>
<dbReference type="PROSITE" id="PS51747">
    <property type="entry name" value="CYT_DCMP_DEAMINASES_2"/>
    <property type="match status" value="1"/>
</dbReference>
<dbReference type="Proteomes" id="UP000176611">
    <property type="component" value="Unassembled WGS sequence"/>
</dbReference>
<dbReference type="GO" id="GO:0008270">
    <property type="term" value="F:zinc ion binding"/>
    <property type="evidence" value="ECO:0007669"/>
    <property type="project" value="InterPro"/>
</dbReference>
<gene>
    <name evidence="6" type="ORF">A2586_00760</name>
</gene>
<name>A0A1G1ZVF1_9BACT</name>
<dbReference type="EMBL" id="MHJO01000030">
    <property type="protein sequence ID" value="OGY68708.1"/>
    <property type="molecule type" value="Genomic_DNA"/>
</dbReference>
<dbReference type="InterPro" id="IPR015517">
    <property type="entry name" value="dCMP_deaminase-rel"/>
</dbReference>
<keyword evidence="4" id="KW-0862">Zinc</keyword>